<evidence type="ECO:0000256" key="2">
    <source>
        <dbReference type="SAM" id="Phobius"/>
    </source>
</evidence>
<dbReference type="EMBL" id="CP001032">
    <property type="protein sequence ID" value="ACB76536.1"/>
    <property type="molecule type" value="Genomic_DNA"/>
</dbReference>
<proteinExistence type="predicted"/>
<feature type="region of interest" description="Disordered" evidence="1">
    <location>
        <begin position="424"/>
        <end position="456"/>
    </location>
</feature>
<feature type="transmembrane region" description="Helical" evidence="2">
    <location>
        <begin position="116"/>
        <end position="134"/>
    </location>
</feature>
<feature type="transmembrane region" description="Helical" evidence="2">
    <location>
        <begin position="193"/>
        <end position="212"/>
    </location>
</feature>
<evidence type="ECO:0000313" key="3">
    <source>
        <dbReference type="EMBL" id="ACB76536.1"/>
    </source>
</evidence>
<evidence type="ECO:0000313" key="4">
    <source>
        <dbReference type="Proteomes" id="UP000007013"/>
    </source>
</evidence>
<dbReference type="RefSeq" id="WP_012376065.1">
    <property type="nucleotide sequence ID" value="NC_010571.1"/>
</dbReference>
<reference evidence="3 4" key="1">
    <citation type="journal article" date="2011" name="J. Bacteriol.">
        <title>Genome sequence of the verrucomicrobium Opitutus terrae PB90-1, an abundant inhabitant of rice paddy soil ecosystems.</title>
        <authorList>
            <person name="van Passel M.W."/>
            <person name="Kant R."/>
            <person name="Palva A."/>
            <person name="Copeland A."/>
            <person name="Lucas S."/>
            <person name="Lapidus A."/>
            <person name="Glavina del Rio T."/>
            <person name="Pitluck S."/>
            <person name="Goltsman E."/>
            <person name="Clum A."/>
            <person name="Sun H."/>
            <person name="Schmutz J."/>
            <person name="Larimer F.W."/>
            <person name="Land M.L."/>
            <person name="Hauser L."/>
            <person name="Kyrpides N."/>
            <person name="Mikhailova N."/>
            <person name="Richardson P.P."/>
            <person name="Janssen P.H."/>
            <person name="de Vos W.M."/>
            <person name="Smidt H."/>
        </authorList>
    </citation>
    <scope>NUCLEOTIDE SEQUENCE [LARGE SCALE GENOMIC DNA]</scope>
    <source>
        <strain evidence="4">DSM 11246 / JCM 15787 / PB90-1</strain>
    </source>
</reference>
<feature type="transmembrane region" description="Helical" evidence="2">
    <location>
        <begin position="218"/>
        <end position="234"/>
    </location>
</feature>
<dbReference type="HOGENOM" id="CLU_047935_0_0_0"/>
<feature type="transmembrane region" description="Helical" evidence="2">
    <location>
        <begin position="166"/>
        <end position="186"/>
    </location>
</feature>
<feature type="transmembrane region" description="Helical" evidence="2">
    <location>
        <begin position="59"/>
        <end position="79"/>
    </location>
</feature>
<dbReference type="KEGG" id="ote:Oter_3257"/>
<protein>
    <recommendedName>
        <fullName evidence="5">O-antigen polymerase</fullName>
    </recommendedName>
</protein>
<name>B1ZT82_OPITP</name>
<organism evidence="3 4">
    <name type="scientific">Opitutus terrae (strain DSM 11246 / JCM 15787 / PB90-1)</name>
    <dbReference type="NCBI Taxonomy" id="452637"/>
    <lineage>
        <taxon>Bacteria</taxon>
        <taxon>Pseudomonadati</taxon>
        <taxon>Verrucomicrobiota</taxon>
        <taxon>Opitutia</taxon>
        <taxon>Opitutales</taxon>
        <taxon>Opitutaceae</taxon>
        <taxon>Opitutus</taxon>
    </lineage>
</organism>
<evidence type="ECO:0008006" key="5">
    <source>
        <dbReference type="Google" id="ProtNLM"/>
    </source>
</evidence>
<dbReference type="OrthoDB" id="8957526at2"/>
<feature type="transmembrane region" description="Helical" evidence="2">
    <location>
        <begin position="246"/>
        <end position="264"/>
    </location>
</feature>
<dbReference type="eggNOG" id="ENOG502Z8S2">
    <property type="taxonomic scope" value="Bacteria"/>
</dbReference>
<feature type="compositionally biased region" description="Acidic residues" evidence="1">
    <location>
        <begin position="424"/>
        <end position="444"/>
    </location>
</feature>
<keyword evidence="2" id="KW-0812">Transmembrane</keyword>
<dbReference type="STRING" id="452637.Oter_3257"/>
<gene>
    <name evidence="3" type="ordered locus">Oter_3257</name>
</gene>
<keyword evidence="2" id="KW-0472">Membrane</keyword>
<keyword evidence="4" id="KW-1185">Reference proteome</keyword>
<evidence type="ECO:0000256" key="1">
    <source>
        <dbReference type="SAM" id="MobiDB-lite"/>
    </source>
</evidence>
<feature type="transmembrane region" description="Helical" evidence="2">
    <location>
        <begin position="33"/>
        <end position="52"/>
    </location>
</feature>
<dbReference type="AlphaFoldDB" id="B1ZT82"/>
<dbReference type="Proteomes" id="UP000007013">
    <property type="component" value="Chromosome"/>
</dbReference>
<sequence>MEKTIKFLLWTYLVLLIFEGALRKWVLPSLADPLLIVRDPVAIAIYCAALFSGRLPMNGFVITIIGLALASIAASFAAGQTNLLVLGYGLRINYGHLPLIWIMAQTLTRKDVERMGCFLLLVAIPMTLLMVWQFRSPMSAWINKGVGGDEGGQIFGALGRIRPPGFFSFITGPQAFFPLAAAFFLYQASGNRRLWWPILVASGLAVLIALPVSISRTAMIATGIVVAAFVASMPRAGIGFGPGFKALITLAAVGVVVSFLPIFSEGREAFMSRWETAASTTATGDAWSSIVGRILGGFTQPFQWAANAPFFGNGIGVGSNVGARLLAGRVGFLLAEDEWSKVFLELGPVLGAAFLGFRVFLTIHLGLRALRALFFDRDNLPILIFAAAAVPIALNQWAPPTVLGFAVVGGGLLLASLNPVIEEEEEEQEEVAEGTESAADEEPAEAPPTQPIRERY</sequence>
<feature type="transmembrane region" description="Helical" evidence="2">
    <location>
        <begin position="85"/>
        <end position="104"/>
    </location>
</feature>
<keyword evidence="2" id="KW-1133">Transmembrane helix</keyword>
<accession>B1ZT82</accession>